<reference evidence="3 4" key="1">
    <citation type="submission" date="2019-06" db="EMBL/GenBank/DDBJ databases">
        <authorList>
            <person name="Rodrigo-Torres L."/>
            <person name="Arahal R. D."/>
            <person name="Lucena T."/>
        </authorList>
    </citation>
    <scope>NUCLEOTIDE SEQUENCE [LARGE SCALE GENOMIC DNA]</scope>
    <source>
        <strain evidence="3 4">INIA P508</strain>
    </source>
</reference>
<gene>
    <name evidence="3" type="primary">yjmB_2</name>
    <name evidence="3" type="ORF">LMUP508_00153</name>
</gene>
<dbReference type="CDD" id="cd17332">
    <property type="entry name" value="MFS_MelB_like"/>
    <property type="match status" value="1"/>
</dbReference>
<organism evidence="3 4">
    <name type="scientific">Limosilactobacillus mucosae</name>
    <name type="common">Lactobacillus mucosae</name>
    <dbReference type="NCBI Taxonomy" id="97478"/>
    <lineage>
        <taxon>Bacteria</taxon>
        <taxon>Bacillati</taxon>
        <taxon>Bacillota</taxon>
        <taxon>Bacilli</taxon>
        <taxon>Lactobacillales</taxon>
        <taxon>Lactobacillaceae</taxon>
        <taxon>Limosilactobacillus</taxon>
    </lineage>
</organism>
<keyword evidence="1" id="KW-0762">Sugar transport</keyword>
<feature type="transmembrane region" description="Helical" evidence="2">
    <location>
        <begin position="102"/>
        <end position="120"/>
    </location>
</feature>
<keyword evidence="2" id="KW-0472">Membrane</keyword>
<dbReference type="NCBIfam" id="TIGR00792">
    <property type="entry name" value="gph"/>
    <property type="match status" value="1"/>
</dbReference>
<dbReference type="GO" id="GO:0006814">
    <property type="term" value="P:sodium ion transport"/>
    <property type="evidence" value="ECO:0007669"/>
    <property type="project" value="InterPro"/>
</dbReference>
<accession>A0A508YH06</accession>
<feature type="transmembrane region" description="Helical" evidence="2">
    <location>
        <begin position="126"/>
        <end position="149"/>
    </location>
</feature>
<keyword evidence="1" id="KW-0813">Transport</keyword>
<feature type="transmembrane region" description="Helical" evidence="2">
    <location>
        <begin position="36"/>
        <end position="55"/>
    </location>
</feature>
<feature type="transmembrane region" description="Helical" evidence="2">
    <location>
        <begin position="426"/>
        <end position="449"/>
    </location>
</feature>
<evidence type="ECO:0000256" key="1">
    <source>
        <dbReference type="ARBA" id="ARBA00022597"/>
    </source>
</evidence>
<dbReference type="AlphaFoldDB" id="A0A508YH06"/>
<dbReference type="InterPro" id="IPR039672">
    <property type="entry name" value="MFS_2"/>
</dbReference>
<feature type="transmembrane region" description="Helical" evidence="2">
    <location>
        <begin position="243"/>
        <end position="261"/>
    </location>
</feature>
<dbReference type="GO" id="GO:0005886">
    <property type="term" value="C:plasma membrane"/>
    <property type="evidence" value="ECO:0007669"/>
    <property type="project" value="TreeGrafter"/>
</dbReference>
<dbReference type="InterPro" id="IPR036259">
    <property type="entry name" value="MFS_trans_sf"/>
</dbReference>
<dbReference type="PANTHER" id="PTHR11328">
    <property type="entry name" value="MAJOR FACILITATOR SUPERFAMILY DOMAIN-CONTAINING PROTEIN"/>
    <property type="match status" value="1"/>
</dbReference>
<feature type="transmembrane region" description="Helical" evidence="2">
    <location>
        <begin position="202"/>
        <end position="222"/>
    </location>
</feature>
<proteinExistence type="predicted"/>
<feature type="transmembrane region" description="Helical" evidence="2">
    <location>
        <begin position="281"/>
        <end position="300"/>
    </location>
</feature>
<dbReference type="EMBL" id="CABFNH010000001">
    <property type="protein sequence ID" value="VTZ88044.1"/>
    <property type="molecule type" value="Genomic_DNA"/>
</dbReference>
<dbReference type="Gene3D" id="1.20.1250.20">
    <property type="entry name" value="MFS general substrate transporter like domains"/>
    <property type="match status" value="2"/>
</dbReference>
<keyword evidence="2" id="KW-1133">Transmembrane helix</keyword>
<sequence>MDNSGQRGQRTITINAHPFDWHDKIGYMFGDIGNNFSFNVVNSFLMIFYTNVYGLTGSQTAIVFLLARFIDAISDVVVGRLVDNSKLHKRGRFIPWMQRMEYPLLIALVLLFVPMVKDWPMAAKMAWVWVTYIAWGVLYSTVNIPYGSLASAISSDPNDKTSLSTWRSIGSALGSSITSYIIPMFIYIGATKKISGMRFWEVVIVCAILGFICYQMTIHLTTERVQTEKSEKVSLKSVMHIMFTDRALLGLILTDLVLVVYQNLAGTMITYVYNDYFKNSSVMAIAMVVNTATVLLLSPFSHYIASHFGRRNSSIVGLIVSFAIYLILYMIRTTNPYVYLAFIFFGSLGFAVFNLQVWAFITDVIDEIEVRSGDREDGIVYGVNSFARKVAQAIGGGFGGFLLSYVGYKSSTTGGVEQSAHTVNAIYSAATLVPVVCAFLAIILLLFVYPLGRKQVEENAKILMKRHAANATKENNQSANN</sequence>
<keyword evidence="2" id="KW-0812">Transmembrane</keyword>
<dbReference type="RefSeq" id="WP_143112549.1">
    <property type="nucleotide sequence ID" value="NZ_CABFNH010000001.1"/>
</dbReference>
<dbReference type="SUPFAM" id="SSF103473">
    <property type="entry name" value="MFS general substrate transporter"/>
    <property type="match status" value="1"/>
</dbReference>
<evidence type="ECO:0000313" key="4">
    <source>
        <dbReference type="Proteomes" id="UP000365705"/>
    </source>
</evidence>
<evidence type="ECO:0000313" key="3">
    <source>
        <dbReference type="EMBL" id="VTZ88044.1"/>
    </source>
</evidence>
<feature type="transmembrane region" description="Helical" evidence="2">
    <location>
        <begin position="169"/>
        <end position="190"/>
    </location>
</feature>
<dbReference type="Pfam" id="PF13347">
    <property type="entry name" value="MFS_2"/>
    <property type="match status" value="1"/>
</dbReference>
<feature type="transmembrane region" description="Helical" evidence="2">
    <location>
        <begin position="312"/>
        <end position="331"/>
    </location>
</feature>
<protein>
    <submittedName>
        <fullName evidence="3">Putative symporter YjmB</fullName>
    </submittedName>
</protein>
<dbReference type="PANTHER" id="PTHR11328:SF24">
    <property type="entry name" value="MAJOR FACILITATOR SUPERFAMILY (MFS) PROFILE DOMAIN-CONTAINING PROTEIN"/>
    <property type="match status" value="1"/>
</dbReference>
<name>A0A508YH06_LIMMU</name>
<dbReference type="GO" id="GO:0015293">
    <property type="term" value="F:symporter activity"/>
    <property type="evidence" value="ECO:0007669"/>
    <property type="project" value="InterPro"/>
</dbReference>
<dbReference type="InterPro" id="IPR001927">
    <property type="entry name" value="Na/Gal_symport"/>
</dbReference>
<dbReference type="GO" id="GO:0008643">
    <property type="term" value="P:carbohydrate transport"/>
    <property type="evidence" value="ECO:0007669"/>
    <property type="project" value="InterPro"/>
</dbReference>
<evidence type="ECO:0000256" key="2">
    <source>
        <dbReference type="SAM" id="Phobius"/>
    </source>
</evidence>
<dbReference type="Proteomes" id="UP000365705">
    <property type="component" value="Unassembled WGS sequence"/>
</dbReference>
<feature type="transmembrane region" description="Helical" evidence="2">
    <location>
        <begin position="337"/>
        <end position="365"/>
    </location>
</feature>